<organism evidence="3 4">
    <name type="scientific">Microbacterium aerolatum</name>
    <dbReference type="NCBI Taxonomy" id="153731"/>
    <lineage>
        <taxon>Bacteria</taxon>
        <taxon>Bacillati</taxon>
        <taxon>Actinomycetota</taxon>
        <taxon>Actinomycetes</taxon>
        <taxon>Micrococcales</taxon>
        <taxon>Microbacteriaceae</taxon>
        <taxon>Microbacterium</taxon>
    </lineage>
</organism>
<dbReference type="GO" id="GO:0016787">
    <property type="term" value="F:hydrolase activity"/>
    <property type="evidence" value="ECO:0007669"/>
    <property type="project" value="UniProtKB-KW"/>
</dbReference>
<dbReference type="Pfam" id="PF12697">
    <property type="entry name" value="Abhydrolase_6"/>
    <property type="match status" value="1"/>
</dbReference>
<dbReference type="SUPFAM" id="SSF53474">
    <property type="entry name" value="alpha/beta-Hydrolases"/>
    <property type="match status" value="1"/>
</dbReference>
<dbReference type="Proteomes" id="UP000321225">
    <property type="component" value="Unassembled WGS sequence"/>
</dbReference>
<sequence>MTTLQIVILNVGIAAVGIIVSQAIRVLVATVRTKNYFWGPVDKARDIGFVEKQIELRPGLRINYAEGPVGGIPLLLVHGQGMTWEDYGPVLPKLASTYHVIAVDCHGHGKSSWNPEDYNVNTMANDLADLGRILFNEMRFVASGHSSGGLIVARLAALHADAVSGLVIEDAPFFSTEPHRAARTYAYIDSFNFVDDFLAQDAEPDWVCFYMPRSYWKRMFGEALWGYFTREVVSQRHADPGRLPLIRWAGISINRIWESVSHPYDVRFSKAFSDFSWFDRFDQSQTLRDIECPTTFIKATTRYDKRGNLLAALSEEDCERIGSILSDNETVHVRSSHDVHFAHPRRFASAVIKLAERI</sequence>
<dbReference type="PANTHER" id="PTHR43194:SF2">
    <property type="entry name" value="PEROXISOMAL MEMBRANE PROTEIN LPX1"/>
    <property type="match status" value="1"/>
</dbReference>
<dbReference type="Gene3D" id="3.40.50.1820">
    <property type="entry name" value="alpha/beta hydrolase"/>
    <property type="match status" value="1"/>
</dbReference>
<dbReference type="AlphaFoldDB" id="A0A511AGZ9"/>
<keyword evidence="1" id="KW-0812">Transmembrane</keyword>
<evidence type="ECO:0000313" key="3">
    <source>
        <dbReference type="EMBL" id="GEK87445.1"/>
    </source>
</evidence>
<keyword evidence="3" id="KW-0378">Hydrolase</keyword>
<gene>
    <name evidence="3" type="ORF">MAE01_26210</name>
</gene>
<feature type="transmembrane region" description="Helical" evidence="1">
    <location>
        <begin position="6"/>
        <end position="28"/>
    </location>
</feature>
<keyword evidence="4" id="KW-1185">Reference proteome</keyword>
<evidence type="ECO:0000259" key="2">
    <source>
        <dbReference type="Pfam" id="PF12697"/>
    </source>
</evidence>
<comment type="caution">
    <text evidence="3">The sequence shown here is derived from an EMBL/GenBank/DDBJ whole genome shotgun (WGS) entry which is preliminary data.</text>
</comment>
<dbReference type="PANTHER" id="PTHR43194">
    <property type="entry name" value="HYDROLASE ALPHA/BETA FOLD FAMILY"/>
    <property type="match status" value="1"/>
</dbReference>
<evidence type="ECO:0000313" key="4">
    <source>
        <dbReference type="Proteomes" id="UP000321225"/>
    </source>
</evidence>
<accession>A0A511AGZ9</accession>
<keyword evidence="1" id="KW-1133">Transmembrane helix</keyword>
<dbReference type="EMBL" id="BJUW01000013">
    <property type="protein sequence ID" value="GEK87445.1"/>
    <property type="molecule type" value="Genomic_DNA"/>
</dbReference>
<dbReference type="RefSeq" id="WP_186806245.1">
    <property type="nucleotide sequence ID" value="NZ_BJUW01000013.1"/>
</dbReference>
<reference evidence="3 4" key="1">
    <citation type="submission" date="2019-07" db="EMBL/GenBank/DDBJ databases">
        <title>Whole genome shotgun sequence of Microbacterium aerolatum NBRC 103071.</title>
        <authorList>
            <person name="Hosoyama A."/>
            <person name="Uohara A."/>
            <person name="Ohji S."/>
            <person name="Ichikawa N."/>
        </authorList>
    </citation>
    <scope>NUCLEOTIDE SEQUENCE [LARGE SCALE GENOMIC DNA]</scope>
    <source>
        <strain evidence="3 4">NBRC 103071</strain>
    </source>
</reference>
<name>A0A511AGZ9_9MICO</name>
<evidence type="ECO:0000256" key="1">
    <source>
        <dbReference type="SAM" id="Phobius"/>
    </source>
</evidence>
<keyword evidence="1" id="KW-0472">Membrane</keyword>
<feature type="domain" description="AB hydrolase-1" evidence="2">
    <location>
        <begin position="74"/>
        <end position="350"/>
    </location>
</feature>
<proteinExistence type="predicted"/>
<protein>
    <submittedName>
        <fullName evidence="3">Alpha/beta hydrolase</fullName>
    </submittedName>
</protein>
<dbReference type="InterPro" id="IPR000073">
    <property type="entry name" value="AB_hydrolase_1"/>
</dbReference>
<dbReference type="InterPro" id="IPR029058">
    <property type="entry name" value="AB_hydrolase_fold"/>
</dbReference>
<dbReference type="InterPro" id="IPR050228">
    <property type="entry name" value="Carboxylesterase_BioH"/>
</dbReference>